<reference evidence="1" key="1">
    <citation type="journal article" date="2021" name="Proc. Natl. Acad. Sci. U.S.A.">
        <title>A Catalog of Tens of Thousands of Viruses from Human Metagenomes Reveals Hidden Associations with Chronic Diseases.</title>
        <authorList>
            <person name="Tisza M.J."/>
            <person name="Buck C.B."/>
        </authorList>
    </citation>
    <scope>NUCLEOTIDE SEQUENCE</scope>
    <source>
        <strain evidence="1">Ct3pR10</strain>
    </source>
</reference>
<dbReference type="EMBL" id="BK014759">
    <property type="protein sequence ID" value="DAD74376.1"/>
    <property type="molecule type" value="Genomic_DNA"/>
</dbReference>
<protein>
    <submittedName>
        <fullName evidence="1">Uncharacterized protein</fullName>
    </submittedName>
</protein>
<proteinExistence type="predicted"/>
<name>A0A8S5LWT8_9CAUD</name>
<evidence type="ECO:0000313" key="1">
    <source>
        <dbReference type="EMBL" id="DAD74376.1"/>
    </source>
</evidence>
<sequence>MPGRSCRVRPKSLDIADYLHYQEKTRNIF</sequence>
<accession>A0A8S5LWT8</accession>
<organism evidence="1">
    <name type="scientific">Siphoviridae sp. ct3pR10</name>
    <dbReference type="NCBI Taxonomy" id="2826284"/>
    <lineage>
        <taxon>Viruses</taxon>
        <taxon>Duplodnaviria</taxon>
        <taxon>Heunggongvirae</taxon>
        <taxon>Uroviricota</taxon>
        <taxon>Caudoviricetes</taxon>
    </lineage>
</organism>